<name>A0A8J3CZG3_9BACT</name>
<evidence type="ECO:0000256" key="1">
    <source>
        <dbReference type="SAM" id="Phobius"/>
    </source>
</evidence>
<gene>
    <name evidence="2" type="ORF">GCM10007390_01470</name>
</gene>
<dbReference type="EMBL" id="BMXF01000001">
    <property type="protein sequence ID" value="GHB52516.1"/>
    <property type="molecule type" value="Genomic_DNA"/>
</dbReference>
<evidence type="ECO:0000313" key="2">
    <source>
        <dbReference type="EMBL" id="GHB52516.1"/>
    </source>
</evidence>
<protein>
    <submittedName>
        <fullName evidence="2">Uncharacterized protein</fullName>
    </submittedName>
</protein>
<comment type="caution">
    <text evidence="2">The sequence shown here is derived from an EMBL/GenBank/DDBJ whole genome shotgun (WGS) entry which is preliminary data.</text>
</comment>
<feature type="transmembrane region" description="Helical" evidence="1">
    <location>
        <begin position="15"/>
        <end position="36"/>
    </location>
</feature>
<proteinExistence type="predicted"/>
<keyword evidence="1" id="KW-0812">Transmembrane</keyword>
<dbReference type="AlphaFoldDB" id="A0A8J3CZG3"/>
<keyword evidence="1" id="KW-0472">Membrane</keyword>
<sequence length="163" mass="19675">MMEGVPKESKAEFEWAMFFSTWGLVLLALPALYMSITSAREKKQIMENQTYETALIVKIETIRKGRLATPFIRFHYRYSFKNEVLEGRQDYKYQRYFVNFTKDKWRLVEGRYFPVILSSEDPSKHRILMFWSDFGKYSLPFPDSLKWSERVFYDKLRGRFPTI</sequence>
<keyword evidence="3" id="KW-1185">Reference proteome</keyword>
<accession>A0A8J3CZG3</accession>
<organism evidence="2 3">
    <name type="scientific">Persicitalea jodogahamensis</name>
    <dbReference type="NCBI Taxonomy" id="402147"/>
    <lineage>
        <taxon>Bacteria</taxon>
        <taxon>Pseudomonadati</taxon>
        <taxon>Bacteroidota</taxon>
        <taxon>Cytophagia</taxon>
        <taxon>Cytophagales</taxon>
        <taxon>Spirosomataceae</taxon>
        <taxon>Persicitalea</taxon>
    </lineage>
</organism>
<dbReference type="RefSeq" id="WP_189562426.1">
    <property type="nucleotide sequence ID" value="NZ_BMXF01000001.1"/>
</dbReference>
<evidence type="ECO:0000313" key="3">
    <source>
        <dbReference type="Proteomes" id="UP000598271"/>
    </source>
</evidence>
<reference evidence="2 3" key="1">
    <citation type="journal article" date="2014" name="Int. J. Syst. Evol. Microbiol.">
        <title>Complete genome sequence of Corynebacterium casei LMG S-19264T (=DSM 44701T), isolated from a smear-ripened cheese.</title>
        <authorList>
            <consortium name="US DOE Joint Genome Institute (JGI-PGF)"/>
            <person name="Walter F."/>
            <person name="Albersmeier A."/>
            <person name="Kalinowski J."/>
            <person name="Ruckert C."/>
        </authorList>
    </citation>
    <scope>NUCLEOTIDE SEQUENCE [LARGE SCALE GENOMIC DNA]</scope>
    <source>
        <strain evidence="2 3">KCTC 12866</strain>
    </source>
</reference>
<keyword evidence="1" id="KW-1133">Transmembrane helix</keyword>
<dbReference type="Proteomes" id="UP000598271">
    <property type="component" value="Unassembled WGS sequence"/>
</dbReference>